<accession>A0ABV3D821</accession>
<name>A0ABV3D821_9ACTN</name>
<reference evidence="2 3" key="1">
    <citation type="submission" date="2024-06" db="EMBL/GenBank/DDBJ databases">
        <title>The Natural Products Discovery Center: Release of the First 8490 Sequenced Strains for Exploring Actinobacteria Biosynthetic Diversity.</title>
        <authorList>
            <person name="Kalkreuter E."/>
            <person name="Kautsar S.A."/>
            <person name="Yang D."/>
            <person name="Bader C.D."/>
            <person name="Teijaro C.N."/>
            <person name="Fluegel L."/>
            <person name="Davis C.M."/>
            <person name="Simpson J.R."/>
            <person name="Lauterbach L."/>
            <person name="Steele A.D."/>
            <person name="Gui C."/>
            <person name="Meng S."/>
            <person name="Li G."/>
            <person name="Viehrig K."/>
            <person name="Ye F."/>
            <person name="Su P."/>
            <person name="Kiefer A.F."/>
            <person name="Nichols A."/>
            <person name="Cepeda A.J."/>
            <person name="Yan W."/>
            <person name="Fan B."/>
            <person name="Jiang Y."/>
            <person name="Adhikari A."/>
            <person name="Zheng C.-J."/>
            <person name="Schuster L."/>
            <person name="Cowan T.M."/>
            <person name="Smanski M.J."/>
            <person name="Chevrette M.G."/>
            <person name="De Carvalho L.P.S."/>
            <person name="Shen B."/>
        </authorList>
    </citation>
    <scope>NUCLEOTIDE SEQUENCE [LARGE SCALE GENOMIC DNA]</scope>
    <source>
        <strain evidence="2 3">NPDC048946</strain>
    </source>
</reference>
<feature type="compositionally biased region" description="Basic and acidic residues" evidence="1">
    <location>
        <begin position="73"/>
        <end position="82"/>
    </location>
</feature>
<evidence type="ECO:0000256" key="1">
    <source>
        <dbReference type="SAM" id="MobiDB-lite"/>
    </source>
</evidence>
<dbReference type="Proteomes" id="UP001551482">
    <property type="component" value="Unassembled WGS sequence"/>
</dbReference>
<keyword evidence="3" id="KW-1185">Reference proteome</keyword>
<comment type="caution">
    <text evidence="2">The sequence shown here is derived from an EMBL/GenBank/DDBJ whole genome shotgun (WGS) entry which is preliminary data.</text>
</comment>
<evidence type="ECO:0008006" key="4">
    <source>
        <dbReference type="Google" id="ProtNLM"/>
    </source>
</evidence>
<gene>
    <name evidence="2" type="ORF">AB0C36_00120</name>
</gene>
<organism evidence="2 3">
    <name type="scientific">Streptodolium elevatio</name>
    <dbReference type="NCBI Taxonomy" id="3157996"/>
    <lineage>
        <taxon>Bacteria</taxon>
        <taxon>Bacillati</taxon>
        <taxon>Actinomycetota</taxon>
        <taxon>Actinomycetes</taxon>
        <taxon>Kitasatosporales</taxon>
        <taxon>Streptomycetaceae</taxon>
        <taxon>Streptodolium</taxon>
    </lineage>
</organism>
<feature type="region of interest" description="Disordered" evidence="1">
    <location>
        <begin position="17"/>
        <end position="89"/>
    </location>
</feature>
<proteinExistence type="predicted"/>
<evidence type="ECO:0000313" key="3">
    <source>
        <dbReference type="Proteomes" id="UP001551482"/>
    </source>
</evidence>
<evidence type="ECO:0000313" key="2">
    <source>
        <dbReference type="EMBL" id="MEU8131894.1"/>
    </source>
</evidence>
<dbReference type="EMBL" id="JBEZFP010000001">
    <property type="protein sequence ID" value="MEU8131894.1"/>
    <property type="molecule type" value="Genomic_DNA"/>
</dbReference>
<dbReference type="RefSeq" id="WP_358346845.1">
    <property type="nucleotide sequence ID" value="NZ_JBEZFP010000001.1"/>
</dbReference>
<protein>
    <recommendedName>
        <fullName evidence="4">Lipoprotein</fullName>
    </recommendedName>
</protein>
<feature type="compositionally biased region" description="Polar residues" evidence="1">
    <location>
        <begin position="62"/>
        <end position="71"/>
    </location>
</feature>
<sequence length="234" mass="24504">MLACTAALAVACSGQLPGTERAASTTTSSGAPEPVGPYGTGAAPPAPGLPAPGVTATHPSVWPSTEATPTYTEMHDDHDHGGETPAPLPTPSVPVAAQVDGNDPLAVSKAAVITMLSSDTTTDSSAADAVLRAGVYFTPEFLADMRGVMPGVREDPQWPRWKEHQVRMVVEAELADDMGKPPNTEVEAYHAWSVTTRPVGADGYKGVPEEDVLFVTMKRAMPGKPWLVSDIEYS</sequence>